<proteinExistence type="predicted"/>
<name>A0AC61QJQ5_9BACT</name>
<comment type="caution">
    <text evidence="1">The sequence shown here is derived from an EMBL/GenBank/DDBJ whole genome shotgun (WGS) entry which is preliminary data.</text>
</comment>
<gene>
    <name evidence="1" type="primary">nifJ</name>
    <name evidence="1" type="ORF">E0946_03225</name>
</gene>
<dbReference type="EMBL" id="SMOG01000006">
    <property type="protein sequence ID" value="TDF73385.1"/>
    <property type="molecule type" value="Genomic_DNA"/>
</dbReference>
<protein>
    <submittedName>
        <fullName evidence="1">Pyruvate:ferredoxin (Flavodoxin) oxidoreductase</fullName>
    </submittedName>
</protein>
<evidence type="ECO:0000313" key="1">
    <source>
        <dbReference type="EMBL" id="TDF73385.1"/>
    </source>
</evidence>
<sequence>MADAKKATMDGNTAAAHIAYAFAEVAAIYPITPSSPIGELVDAWAASGKKNLNGTTVDVIEMQSEAGAAGAVHGALSAGAVTTTFTASQGLMLMIPNMHKIAGEMLPTVFYVTARSLAAQSLSIFGDHSDVMSARNTGFAFLACNSVQEVMDLGLVAQLATMKTSIPFVVFFDGFRTSHELQKIEVIDYDTIAELNDPKLVEAFRQRALNPDHPRIKVGQENPDVYFQGRETVNGHYLAAPDIVAETMKQVGDKIGRYYQPFEYVGHPEAEYITIAMGSGCETIEETITFLNKERNMKLGLIKVHLYRPFSIDYFLSVLPSTVKGIAVLDRTKEPGSIGEPLYLDVVSALKNRSELYIIGGRYGLSSKEFTPPMVLAVYKHLMEKGFHSFTVGIEDDLTHKSLPFDEPLDPSPKDTINCKFWGLGSDGTVGANKNSIKIIGDHTDLYVQGYFQYDSKKSGGITRSHLRFGKSPIKSQYLVYQEDFVACHNPAFIGRFDLLEGIKENGVFLLNSHWNREEVFENLTRKMQEVIINRKIQFYNINALQIAEDVGLGGRINTVMQTAFFLISGILERNEAIALIKDSIRKTYGRKGEDVVNMNLLAVDRVNEALVKIDIPDSLPEKFAPDKKLVPDDASDFVKRVIEPVMREKGDQIKVSDMPLDGVIETGTAKLEKRRVAPLVPHWIADKCIQCNQCSFVCPHAAIRSKLIKEDDLKDAPASFNTLKAIGAEGYQYKIQVYIDDCQSCKVCVNECPKAALEMSPIEDERAAGEQENYEFFEKLPYDYTGSFKETTVKGSQFKQPLLEFSGACAGCGETPYVKLLTQLFGDRMIIANATGCSSIWGGTFPTIPYTKNQSGKGPAWANSLFEDNAEYGFGMRLAVNSNRKLLQIYLEKLLEKELKPELKEAINYALEHWEAVDKQAKENAALIKKLLPEALNSAEGDNKALLQKVIELQDNLIDRSIWAIGGDGWAYDIGYGGLDHVMASNRNVNILVLDTEVYSNTGGQASKSTPLGAIARFAEAGKNTNKKDLGMMMMTYGYVYVASIAMGANKVQAINAILEAEAYPGPSIIIAYAPCINHGIDMSYSQKRQKTAVDAGYWLLYRYNPLNALQGKNPLTLDSREPTLSVKEFLKSERRYAALKDIAPERSEMIQNEAEEFFKERYLQYKKLAQS</sequence>
<reference evidence="1" key="1">
    <citation type="submission" date="2019-03" db="EMBL/GenBank/DDBJ databases">
        <title>Candidatus Syntrophosphaera thermopropionivorans: a novel player in syntrophic propionate oxidation during anaerobic digestion.</title>
        <authorList>
            <person name="Dyksma S."/>
        </authorList>
    </citation>
    <scope>NUCLEOTIDE SEQUENCE</scope>
    <source>
        <strain evidence="1">W5</strain>
    </source>
</reference>
<dbReference type="Proteomes" id="UP000294588">
    <property type="component" value="Unassembled WGS sequence"/>
</dbReference>
<evidence type="ECO:0000313" key="2">
    <source>
        <dbReference type="Proteomes" id="UP000294588"/>
    </source>
</evidence>
<keyword evidence="2" id="KW-1185">Reference proteome</keyword>
<keyword evidence="1" id="KW-0670">Pyruvate</keyword>
<organism evidence="1 2">
    <name type="scientific">Candidatus Syntrophosphaera thermopropionivorans</name>
    <dbReference type="NCBI Taxonomy" id="2593015"/>
    <lineage>
        <taxon>Bacteria</taxon>
        <taxon>Pseudomonadati</taxon>
        <taxon>Candidatus Cloacimonadota</taxon>
        <taxon>Candidatus Cloacimonadia</taxon>
        <taxon>Candidatus Cloacimonadales</taxon>
        <taxon>Candidatus Cloacimonadaceae</taxon>
        <taxon>Candidatus Syntrophosphaera</taxon>
    </lineage>
</organism>
<accession>A0AC61QJQ5</accession>